<feature type="region of interest" description="Disordered" evidence="1">
    <location>
        <begin position="38"/>
        <end position="69"/>
    </location>
</feature>
<dbReference type="Proteomes" id="UP000314294">
    <property type="component" value="Unassembled WGS sequence"/>
</dbReference>
<feature type="compositionally biased region" description="Basic and acidic residues" evidence="1">
    <location>
        <begin position="50"/>
        <end position="69"/>
    </location>
</feature>
<name>A0A4Z2EQB3_9TELE</name>
<evidence type="ECO:0000256" key="1">
    <source>
        <dbReference type="SAM" id="MobiDB-lite"/>
    </source>
</evidence>
<accession>A0A4Z2EQB3</accession>
<protein>
    <submittedName>
        <fullName evidence="2">Uncharacterized protein</fullName>
    </submittedName>
</protein>
<reference evidence="2 3" key="1">
    <citation type="submission" date="2019-03" db="EMBL/GenBank/DDBJ databases">
        <title>First draft genome of Liparis tanakae, snailfish: a comprehensive survey of snailfish specific genes.</title>
        <authorList>
            <person name="Kim W."/>
            <person name="Song I."/>
            <person name="Jeong J.-H."/>
            <person name="Kim D."/>
            <person name="Kim S."/>
            <person name="Ryu S."/>
            <person name="Song J.Y."/>
            <person name="Lee S.K."/>
        </authorList>
    </citation>
    <scope>NUCLEOTIDE SEQUENCE [LARGE SCALE GENOMIC DNA]</scope>
    <source>
        <tissue evidence="2">Muscle</tissue>
    </source>
</reference>
<gene>
    <name evidence="2" type="ORF">EYF80_059346</name>
</gene>
<organism evidence="2 3">
    <name type="scientific">Liparis tanakae</name>
    <name type="common">Tanaka's snailfish</name>
    <dbReference type="NCBI Taxonomy" id="230148"/>
    <lineage>
        <taxon>Eukaryota</taxon>
        <taxon>Metazoa</taxon>
        <taxon>Chordata</taxon>
        <taxon>Craniata</taxon>
        <taxon>Vertebrata</taxon>
        <taxon>Euteleostomi</taxon>
        <taxon>Actinopterygii</taxon>
        <taxon>Neopterygii</taxon>
        <taxon>Teleostei</taxon>
        <taxon>Neoteleostei</taxon>
        <taxon>Acanthomorphata</taxon>
        <taxon>Eupercaria</taxon>
        <taxon>Perciformes</taxon>
        <taxon>Cottioidei</taxon>
        <taxon>Cottales</taxon>
        <taxon>Liparidae</taxon>
        <taxon>Liparis</taxon>
    </lineage>
</organism>
<evidence type="ECO:0000313" key="3">
    <source>
        <dbReference type="Proteomes" id="UP000314294"/>
    </source>
</evidence>
<evidence type="ECO:0000313" key="2">
    <source>
        <dbReference type="EMBL" id="TNN30502.1"/>
    </source>
</evidence>
<dbReference type="EMBL" id="SRLO01004421">
    <property type="protein sequence ID" value="TNN30502.1"/>
    <property type="molecule type" value="Genomic_DNA"/>
</dbReference>
<proteinExistence type="predicted"/>
<comment type="caution">
    <text evidence="2">The sequence shown here is derived from an EMBL/GenBank/DDBJ whole genome shotgun (WGS) entry which is preliminary data.</text>
</comment>
<keyword evidence="3" id="KW-1185">Reference proteome</keyword>
<sequence length="69" mass="7559">MSDRIESVLAGVQIGPTAAEAGSCRTLGLSRAPTDVQWNDPFFGTPHVNDAPRRSPERRADRRLSVGRR</sequence>
<dbReference type="AlphaFoldDB" id="A0A4Z2EQB3"/>